<dbReference type="Pfam" id="PF12811">
    <property type="entry name" value="BaxI_1"/>
    <property type="match status" value="1"/>
</dbReference>
<keyword evidence="1" id="KW-1133">Transmembrane helix</keyword>
<protein>
    <recommendedName>
        <fullName evidence="3">Bax inhibitor-1/YccA family protein</fullName>
    </recommendedName>
</protein>
<name>A0A382KWD4_9ZZZZ</name>
<feature type="transmembrane region" description="Helical" evidence="1">
    <location>
        <begin position="144"/>
        <end position="168"/>
    </location>
</feature>
<dbReference type="EMBL" id="UINC01082781">
    <property type="protein sequence ID" value="SVC27863.1"/>
    <property type="molecule type" value="Genomic_DNA"/>
</dbReference>
<keyword evidence="1" id="KW-0472">Membrane</keyword>
<dbReference type="PANTHER" id="PTHR41282:SF1">
    <property type="entry name" value="CONSERVED TRANSMEMBRANE PROTEIN-RELATED"/>
    <property type="match status" value="1"/>
</dbReference>
<feature type="transmembrane region" description="Helical" evidence="1">
    <location>
        <begin position="220"/>
        <end position="241"/>
    </location>
</feature>
<feature type="transmembrane region" description="Helical" evidence="1">
    <location>
        <begin position="86"/>
        <end position="104"/>
    </location>
</feature>
<feature type="transmembrane region" description="Helical" evidence="1">
    <location>
        <begin position="52"/>
        <end position="74"/>
    </location>
</feature>
<evidence type="ECO:0000256" key="1">
    <source>
        <dbReference type="SAM" id="Phobius"/>
    </source>
</evidence>
<keyword evidence="1" id="KW-0812">Transmembrane</keyword>
<gene>
    <name evidence="2" type="ORF">METZ01_LOCUS280717</name>
</gene>
<accession>A0A382KWD4</accession>
<feature type="non-terminal residue" evidence="2">
    <location>
        <position position="1"/>
    </location>
</feature>
<evidence type="ECO:0008006" key="3">
    <source>
        <dbReference type="Google" id="ProtNLM"/>
    </source>
</evidence>
<dbReference type="PANTHER" id="PTHR41282">
    <property type="entry name" value="CONSERVED TRANSMEMBRANE PROTEIN-RELATED"/>
    <property type="match status" value="1"/>
</dbReference>
<feature type="transmembrane region" description="Helical" evidence="1">
    <location>
        <begin position="180"/>
        <end position="200"/>
    </location>
</feature>
<evidence type="ECO:0000313" key="2">
    <source>
        <dbReference type="EMBL" id="SVC27863.1"/>
    </source>
</evidence>
<sequence length="245" mass="26783">PLIRSDLFNQTALDNEEVTTLDGAVNKTAILLALTVSTAAISWNFQGPTMGLISGIGMFAAVIASLATYGLWIFRWLIKPTPHRAPYTAPIYAIGMGFAIGLISEQMESLFPGIVIQAVSLTFFVAASLLLLYKTGVIRPDQNFLLIIVCATLGIFFTYLASFIYAMVTGSSFSIITDTGLMGIGFSLFVVAIAALNLVLDFDIIEQAAENRTPKYMEWFGAMALVMTLIWLYLEILRLLAKLRS</sequence>
<reference evidence="2" key="1">
    <citation type="submission" date="2018-05" db="EMBL/GenBank/DDBJ databases">
        <authorList>
            <person name="Lanie J.A."/>
            <person name="Ng W.-L."/>
            <person name="Kazmierczak K.M."/>
            <person name="Andrzejewski T.M."/>
            <person name="Davidsen T.M."/>
            <person name="Wayne K.J."/>
            <person name="Tettelin H."/>
            <person name="Glass J.I."/>
            <person name="Rusch D."/>
            <person name="Podicherti R."/>
            <person name="Tsui H.-C.T."/>
            <person name="Winkler M.E."/>
        </authorList>
    </citation>
    <scope>NUCLEOTIDE SEQUENCE</scope>
</reference>
<proteinExistence type="predicted"/>
<organism evidence="2">
    <name type="scientific">marine metagenome</name>
    <dbReference type="NCBI Taxonomy" id="408172"/>
    <lineage>
        <taxon>unclassified sequences</taxon>
        <taxon>metagenomes</taxon>
        <taxon>ecological metagenomes</taxon>
    </lineage>
</organism>
<feature type="transmembrane region" description="Helical" evidence="1">
    <location>
        <begin position="110"/>
        <end position="132"/>
    </location>
</feature>
<dbReference type="AlphaFoldDB" id="A0A382KWD4"/>
<dbReference type="InterPro" id="IPR010539">
    <property type="entry name" value="BaxI_1-like"/>
</dbReference>